<dbReference type="EMBL" id="OBDZ01000001">
    <property type="protein sequence ID" value="SNY05904.1"/>
    <property type="molecule type" value="Genomic_DNA"/>
</dbReference>
<reference evidence="3" key="1">
    <citation type="submission" date="2017-09" db="EMBL/GenBank/DDBJ databases">
        <authorList>
            <person name="Varghese N."/>
            <person name="Submissions S."/>
        </authorList>
    </citation>
    <scope>NUCLEOTIDE SEQUENCE [LARGE SCALE GENOMIC DNA]</scope>
    <source>
        <strain evidence="3">MSL47</strain>
    </source>
</reference>
<dbReference type="Pfam" id="PF23741">
    <property type="entry name" value="DUF7164"/>
    <property type="match status" value="1"/>
</dbReference>
<dbReference type="STRING" id="1413210.U472_10475"/>
<dbReference type="InterPro" id="IPR055588">
    <property type="entry name" value="DUF7164"/>
</dbReference>
<proteinExistence type="predicted"/>
<sequence length="282" mass="32522">MLIIRRVIVVFVEDKRKLKLQFQCLYTSYKHIQSEDTDLVVFGTKSALKWVADDCIKVEYGVLSDPAEFLKYRFINSISCLVGNQADFLDDYDLILRTDVDTFLTPAWNSFYPQLYTVGRGQYTNNDEVRDNIKRIAKHFGLRHQGIHNLGSTHYGKARLVRSVCTLALSISEYLLTTEFKVDKGAWPGWYRGLTTMYSCEIAVNHLVNNFVIDGDKLDYGSTGSDSIDTHPHIHCWHTKNMFSKGQFKAGNYNHLSTENLDIDKVRNYCLYMALKSQEVNR</sequence>
<keyword evidence="3" id="KW-1185">Reference proteome</keyword>
<name>A0A285F5B3_9FIRM</name>
<dbReference type="Proteomes" id="UP000219573">
    <property type="component" value="Unassembled WGS sequence"/>
</dbReference>
<evidence type="ECO:0000259" key="1">
    <source>
        <dbReference type="Pfam" id="PF23741"/>
    </source>
</evidence>
<protein>
    <recommendedName>
        <fullName evidence="1">DUF7164 domain-containing protein</fullName>
    </recommendedName>
</protein>
<feature type="domain" description="DUF7164" evidence="1">
    <location>
        <begin position="4"/>
        <end position="279"/>
    </location>
</feature>
<evidence type="ECO:0000313" key="2">
    <source>
        <dbReference type="EMBL" id="SNY05904.1"/>
    </source>
</evidence>
<gene>
    <name evidence="2" type="ORF">SAMN06265827_101173</name>
</gene>
<organism evidence="2 3">
    <name type="scientific">Orenia metallireducens</name>
    <dbReference type="NCBI Taxonomy" id="1413210"/>
    <lineage>
        <taxon>Bacteria</taxon>
        <taxon>Bacillati</taxon>
        <taxon>Bacillota</taxon>
        <taxon>Clostridia</taxon>
        <taxon>Halanaerobiales</taxon>
        <taxon>Halobacteroidaceae</taxon>
        <taxon>Orenia</taxon>
    </lineage>
</organism>
<dbReference type="AlphaFoldDB" id="A0A285F5B3"/>
<evidence type="ECO:0000313" key="3">
    <source>
        <dbReference type="Proteomes" id="UP000219573"/>
    </source>
</evidence>
<accession>A0A285F5B3</accession>
<dbReference type="RefSeq" id="WP_253250641.1">
    <property type="nucleotide sequence ID" value="NZ_OBDZ01000001.1"/>
</dbReference>